<name>A0A1X0P0F3_9TRYP</name>
<evidence type="ECO:0000313" key="7">
    <source>
        <dbReference type="Proteomes" id="UP000192257"/>
    </source>
</evidence>
<dbReference type="EMBL" id="NBCO01000009">
    <property type="protein sequence ID" value="ORC90278.1"/>
    <property type="molecule type" value="Genomic_DNA"/>
</dbReference>
<evidence type="ECO:0000313" key="6">
    <source>
        <dbReference type="EMBL" id="ORC90278.1"/>
    </source>
</evidence>
<dbReference type="VEuPathDB" id="TriTrypDB:TM35_000093280"/>
<evidence type="ECO:0000256" key="1">
    <source>
        <dbReference type="ARBA" id="ARBA00004141"/>
    </source>
</evidence>
<dbReference type="PANTHER" id="PTHR10231">
    <property type="entry name" value="NUCLEOTIDE-SUGAR TRANSMEMBRANE TRANSPORTER"/>
    <property type="match status" value="1"/>
</dbReference>
<dbReference type="OrthoDB" id="408493at2759"/>
<dbReference type="GO" id="GO:0015165">
    <property type="term" value="F:pyrimidine nucleotide-sugar transmembrane transporter activity"/>
    <property type="evidence" value="ECO:0007669"/>
    <property type="project" value="InterPro"/>
</dbReference>
<accession>A0A1X0P0F3</accession>
<evidence type="ECO:0000256" key="3">
    <source>
        <dbReference type="ARBA" id="ARBA00022989"/>
    </source>
</evidence>
<sequence length="393" mass="43214">MTDVKELRPPTLLQKLMSFVILTLVSTTVGVAMKLSQTGGTYTYSPASVVVLTEVYKLIITLLIVWRLVITREELSHSSFSSSSSSSSSVITEMIHILTENVTKDLIWREFLLSLMYTFVNIVTFPIFTYMSASLFFLLKTSSPVVTAIILRFVSDRHISKVRWFAIIMQCLGLLVTQVNFCTGTTAITPMGYILTAANLASSCLAGVYNEKIIKTQASSLNAQNAILYSFGIILNTILHFVAPPVLLGMTEKPDFFEGYKPSTFFVIISNGSVGLVISAVYRYADVLIKTFGIAGSTSLLFLFESMGLLPKDKRTASVGVTFAGVATIFYAAYVYIAPEPQVMESVRDNDDDDDNMIAAPALRRAYTHLCGMLVLGITSIALVFMDYGNCFV</sequence>
<dbReference type="GeneID" id="39984347"/>
<dbReference type="AlphaFoldDB" id="A0A1X0P0F3"/>
<dbReference type="RefSeq" id="XP_028884344.1">
    <property type="nucleotide sequence ID" value="XM_029024567.1"/>
</dbReference>
<keyword evidence="3 5" id="KW-1133">Transmembrane helix</keyword>
<evidence type="ECO:0000256" key="5">
    <source>
        <dbReference type="SAM" id="Phobius"/>
    </source>
</evidence>
<feature type="transmembrane region" description="Helical" evidence="5">
    <location>
        <begin position="316"/>
        <end position="338"/>
    </location>
</feature>
<dbReference type="Proteomes" id="UP000192257">
    <property type="component" value="Unassembled WGS sequence"/>
</dbReference>
<evidence type="ECO:0000256" key="4">
    <source>
        <dbReference type="ARBA" id="ARBA00023136"/>
    </source>
</evidence>
<feature type="transmembrane region" description="Helical" evidence="5">
    <location>
        <begin position="187"/>
        <end position="209"/>
    </location>
</feature>
<evidence type="ECO:0000256" key="2">
    <source>
        <dbReference type="ARBA" id="ARBA00022692"/>
    </source>
</evidence>
<feature type="transmembrane region" description="Helical" evidence="5">
    <location>
        <begin position="47"/>
        <end position="69"/>
    </location>
</feature>
<proteinExistence type="predicted"/>
<comment type="caution">
    <text evidence="6">The sequence shown here is derived from an EMBL/GenBank/DDBJ whole genome shotgun (WGS) entry which is preliminary data.</text>
</comment>
<feature type="transmembrane region" description="Helical" evidence="5">
    <location>
        <begin position="135"/>
        <end position="155"/>
    </location>
</feature>
<feature type="transmembrane region" description="Helical" evidence="5">
    <location>
        <begin position="263"/>
        <end position="285"/>
    </location>
</feature>
<gene>
    <name evidence="6" type="ORF">TM35_000093280</name>
</gene>
<feature type="transmembrane region" description="Helical" evidence="5">
    <location>
        <begin position="366"/>
        <end position="386"/>
    </location>
</feature>
<comment type="subcellular location">
    <subcellularLocation>
        <location evidence="1">Membrane</location>
        <topology evidence="1">Multi-pass membrane protein</topology>
    </subcellularLocation>
</comment>
<organism evidence="6 7">
    <name type="scientific">Trypanosoma theileri</name>
    <dbReference type="NCBI Taxonomy" id="67003"/>
    <lineage>
        <taxon>Eukaryota</taxon>
        <taxon>Discoba</taxon>
        <taxon>Euglenozoa</taxon>
        <taxon>Kinetoplastea</taxon>
        <taxon>Metakinetoplastina</taxon>
        <taxon>Trypanosomatida</taxon>
        <taxon>Trypanosomatidae</taxon>
        <taxon>Trypanosoma</taxon>
    </lineage>
</organism>
<reference evidence="6 7" key="1">
    <citation type="submission" date="2017-03" db="EMBL/GenBank/DDBJ databases">
        <title>An alternative strategy for trypanosome survival in the mammalian bloodstream revealed through genome and transcriptome analysis of the ubiquitous bovine parasite Trypanosoma (Megatrypanum) theileri.</title>
        <authorList>
            <person name="Kelly S."/>
            <person name="Ivens A."/>
            <person name="Mott A."/>
            <person name="O'Neill E."/>
            <person name="Emms D."/>
            <person name="Macleod O."/>
            <person name="Voorheis P."/>
            <person name="Matthews J."/>
            <person name="Matthews K."/>
            <person name="Carrington M."/>
        </authorList>
    </citation>
    <scope>NUCLEOTIDE SEQUENCE [LARGE SCALE GENOMIC DNA]</scope>
    <source>
        <strain evidence="6">Edinburgh</strain>
    </source>
</reference>
<feature type="transmembrane region" description="Helical" evidence="5">
    <location>
        <begin position="162"/>
        <end position="181"/>
    </location>
</feature>
<feature type="transmembrane region" description="Helical" evidence="5">
    <location>
        <begin position="221"/>
        <end position="243"/>
    </location>
</feature>
<keyword evidence="2 5" id="KW-0812">Transmembrane</keyword>
<feature type="transmembrane region" description="Helical" evidence="5">
    <location>
        <begin position="12"/>
        <end position="35"/>
    </location>
</feature>
<feature type="transmembrane region" description="Helical" evidence="5">
    <location>
        <begin position="292"/>
        <end position="310"/>
    </location>
</feature>
<protein>
    <submittedName>
        <fullName evidence="6">UDP-galactose transporter</fullName>
    </submittedName>
</protein>
<feature type="transmembrane region" description="Helical" evidence="5">
    <location>
        <begin position="111"/>
        <end position="129"/>
    </location>
</feature>
<dbReference type="Pfam" id="PF04142">
    <property type="entry name" value="Nuc_sug_transp"/>
    <property type="match status" value="1"/>
</dbReference>
<keyword evidence="7" id="KW-1185">Reference proteome</keyword>
<dbReference type="GO" id="GO:0000139">
    <property type="term" value="C:Golgi membrane"/>
    <property type="evidence" value="ECO:0007669"/>
    <property type="project" value="InterPro"/>
</dbReference>
<dbReference type="InterPro" id="IPR007271">
    <property type="entry name" value="Nuc_sug_transpt"/>
</dbReference>
<keyword evidence="4 5" id="KW-0472">Membrane</keyword>